<gene>
    <name evidence="16" type="primary">nadB</name>
    <name evidence="16" type="ORF">ElP_16720</name>
</gene>
<feature type="domain" description="Fumarate reductase/succinate dehydrogenase flavoprotein-like C-terminal" evidence="15">
    <location>
        <begin position="492"/>
        <end position="533"/>
    </location>
</feature>
<dbReference type="Gene3D" id="3.50.50.60">
    <property type="entry name" value="FAD/NAD(P)-binding domain"/>
    <property type="match status" value="1"/>
</dbReference>
<dbReference type="EC" id="1.4.3.16" evidence="4 10"/>
<dbReference type="InterPro" id="IPR015939">
    <property type="entry name" value="Fum_Rdtase/Succ_DH_flav-like_C"/>
</dbReference>
<comment type="subcellular location">
    <subcellularLocation>
        <location evidence="12">Cytoplasm</location>
    </subcellularLocation>
</comment>
<accession>A0A518GZ07</accession>
<comment type="cofactor">
    <cofactor evidence="1 12">
        <name>FAD</name>
        <dbReference type="ChEBI" id="CHEBI:57692"/>
    </cofactor>
</comment>
<protein>
    <recommendedName>
        <fullName evidence="4 10">L-aspartate oxidase</fullName>
        <ecNumber evidence="4 10">1.4.3.16</ecNumber>
    </recommendedName>
</protein>
<keyword evidence="17" id="KW-1185">Reference proteome</keyword>
<dbReference type="InterPro" id="IPR037099">
    <property type="entry name" value="Fum_R/Succ_DH_flav-like_C_sf"/>
</dbReference>
<evidence type="ECO:0000256" key="11">
    <source>
        <dbReference type="PIRSR" id="PIRSR000171-1"/>
    </source>
</evidence>
<dbReference type="AlphaFoldDB" id="A0A518GZ07"/>
<dbReference type="EMBL" id="CP036426">
    <property type="protein sequence ID" value="QDV33793.1"/>
    <property type="molecule type" value="Genomic_DNA"/>
</dbReference>
<feature type="active site" description="Proton acceptor" evidence="11">
    <location>
        <position position="294"/>
    </location>
</feature>
<evidence type="ECO:0000256" key="10">
    <source>
        <dbReference type="NCBIfam" id="TIGR00551"/>
    </source>
</evidence>
<organism evidence="16 17">
    <name type="scientific">Tautonia plasticadhaerens</name>
    <dbReference type="NCBI Taxonomy" id="2527974"/>
    <lineage>
        <taxon>Bacteria</taxon>
        <taxon>Pseudomonadati</taxon>
        <taxon>Planctomycetota</taxon>
        <taxon>Planctomycetia</taxon>
        <taxon>Isosphaerales</taxon>
        <taxon>Isosphaeraceae</taxon>
        <taxon>Tautonia</taxon>
    </lineage>
</organism>
<evidence type="ECO:0000313" key="16">
    <source>
        <dbReference type="EMBL" id="QDV33793.1"/>
    </source>
</evidence>
<evidence type="ECO:0000256" key="6">
    <source>
        <dbReference type="ARBA" id="ARBA00022642"/>
    </source>
</evidence>
<dbReference type="GO" id="GO:0005737">
    <property type="term" value="C:cytoplasm"/>
    <property type="evidence" value="ECO:0007669"/>
    <property type="project" value="UniProtKB-SubCell"/>
</dbReference>
<dbReference type="InterPro" id="IPR036188">
    <property type="entry name" value="FAD/NAD-bd_sf"/>
</dbReference>
<dbReference type="NCBIfam" id="TIGR00551">
    <property type="entry name" value="nadB"/>
    <property type="match status" value="1"/>
</dbReference>
<name>A0A518GZ07_9BACT</name>
<keyword evidence="5 12" id="KW-0285">Flavoprotein</keyword>
<dbReference type="UniPathway" id="UPA00253">
    <property type="reaction ID" value="UER00326"/>
</dbReference>
<evidence type="ECO:0000256" key="9">
    <source>
        <dbReference type="ARBA" id="ARBA00048305"/>
    </source>
</evidence>
<feature type="domain" description="FAD-dependent oxidoreductase 2 FAD-binding" evidence="14">
    <location>
        <begin position="26"/>
        <end position="396"/>
    </location>
</feature>
<dbReference type="FunFam" id="3.90.700.10:FF:000002">
    <property type="entry name" value="L-aspartate oxidase"/>
    <property type="match status" value="1"/>
</dbReference>
<dbReference type="SUPFAM" id="SSF51905">
    <property type="entry name" value="FAD/NAD(P)-binding domain"/>
    <property type="match status" value="1"/>
</dbReference>
<dbReference type="InterPro" id="IPR027477">
    <property type="entry name" value="Succ_DH/fumarate_Rdtase_cat_sf"/>
</dbReference>
<comment type="function">
    <text evidence="12">Catalyzes the oxidation of L-aspartate to iminoaspartate.</text>
</comment>
<evidence type="ECO:0000256" key="2">
    <source>
        <dbReference type="ARBA" id="ARBA00004950"/>
    </source>
</evidence>
<keyword evidence="6 12" id="KW-0662">Pyridine nucleotide biosynthesis</keyword>
<dbReference type="Pfam" id="PF00890">
    <property type="entry name" value="FAD_binding_2"/>
    <property type="match status" value="1"/>
</dbReference>
<comment type="pathway">
    <text evidence="2 12">Cofactor biosynthesis; NAD(+) biosynthesis; iminoaspartate from L-aspartate (oxidase route): step 1/1.</text>
</comment>
<dbReference type="RefSeq" id="WP_145268193.1">
    <property type="nucleotide sequence ID" value="NZ_CP036426.1"/>
</dbReference>
<evidence type="ECO:0000313" key="17">
    <source>
        <dbReference type="Proteomes" id="UP000317835"/>
    </source>
</evidence>
<dbReference type="PRINTS" id="PR00368">
    <property type="entry name" value="FADPNR"/>
</dbReference>
<sequence length="563" mass="61962">MFDSLDLPRRHLIPFDPRDLPHHFADVLIIGGGLAGLRAALGIESTARVLVVTKDQIRESNSTYAQGGIASVLDPEDRFDDHVADTMAAGKGLCDPAVVETVIREAPTRIAELVDWGTLFDRIDGQVALGREGGHSRARIVHALGDATGREVMRAVIEQVRSRPNVRIWQNSLTIDLLTFEGRCRGAIVWDRRRGPSLIWARATVLATGGAGQIYRESTNPSIATADGHALAYRAGAELRDMEFIQFHPTVLYIAGSSRHLLTEAIRGEGAYLRDRNGHRFMPEEHPDAELAPRDDVSRAIVAQMARTQHPCVYLDLSHLDPGLVRSRFPSIDGLLRGFGLDITRDQIPVRPGAHYMIGGVSVDLDGRTDLTGLWAAGEVTSSGLHGANRLASNSLLEGLVYGARAAEDINRRLDDPVPPLLDVPPIAVVEGGRAREPLDPADIRNSLRALMWRNVGITRDARGLDEAARQVAFWCRYVLDHVFDGPDGWVLQNMLTVAHLIIAGASIREESRGTHTRRDFPEPRAEWERHVTFRCPRMPEDTAPTDPALVPESGRGHRPRTA</sequence>
<dbReference type="OrthoDB" id="9806724at2"/>
<evidence type="ECO:0000256" key="4">
    <source>
        <dbReference type="ARBA" id="ARBA00012173"/>
    </source>
</evidence>
<dbReference type="Proteomes" id="UP000317835">
    <property type="component" value="Chromosome"/>
</dbReference>
<dbReference type="PIRSF" id="PIRSF000171">
    <property type="entry name" value="SDHA_APRA_LASPO"/>
    <property type="match status" value="1"/>
</dbReference>
<dbReference type="Gene3D" id="1.20.58.100">
    <property type="entry name" value="Fumarate reductase/succinate dehydrogenase flavoprotein-like, C-terminal domain"/>
    <property type="match status" value="1"/>
</dbReference>
<evidence type="ECO:0000256" key="12">
    <source>
        <dbReference type="RuleBase" id="RU362049"/>
    </source>
</evidence>
<dbReference type="Pfam" id="PF02910">
    <property type="entry name" value="Succ_DH_flav_C"/>
    <property type="match status" value="1"/>
</dbReference>
<dbReference type="PANTHER" id="PTHR42716:SF2">
    <property type="entry name" value="L-ASPARTATE OXIDASE, CHLOROPLASTIC"/>
    <property type="match status" value="1"/>
</dbReference>
<dbReference type="GO" id="GO:0008734">
    <property type="term" value="F:L-aspartate oxidase activity"/>
    <property type="evidence" value="ECO:0007669"/>
    <property type="project" value="UniProtKB-UniRule"/>
</dbReference>
<evidence type="ECO:0000259" key="14">
    <source>
        <dbReference type="Pfam" id="PF00890"/>
    </source>
</evidence>
<comment type="similarity">
    <text evidence="3 12">Belongs to the FAD-dependent oxidoreductase 2 family. NadB subfamily.</text>
</comment>
<evidence type="ECO:0000256" key="1">
    <source>
        <dbReference type="ARBA" id="ARBA00001974"/>
    </source>
</evidence>
<feature type="region of interest" description="Disordered" evidence="13">
    <location>
        <begin position="536"/>
        <end position="563"/>
    </location>
</feature>
<evidence type="ECO:0000256" key="7">
    <source>
        <dbReference type="ARBA" id="ARBA00022827"/>
    </source>
</evidence>
<dbReference type="PANTHER" id="PTHR42716">
    <property type="entry name" value="L-ASPARTATE OXIDASE"/>
    <property type="match status" value="1"/>
</dbReference>
<comment type="catalytic activity">
    <reaction evidence="9">
        <text>L-aspartate + O2 = iminosuccinate + H2O2</text>
        <dbReference type="Rhea" id="RHEA:25876"/>
        <dbReference type="ChEBI" id="CHEBI:15379"/>
        <dbReference type="ChEBI" id="CHEBI:16240"/>
        <dbReference type="ChEBI" id="CHEBI:29991"/>
        <dbReference type="ChEBI" id="CHEBI:77875"/>
        <dbReference type="EC" id="1.4.3.16"/>
    </reaction>
    <physiologicalReaction direction="left-to-right" evidence="9">
        <dbReference type="Rhea" id="RHEA:25877"/>
    </physiologicalReaction>
</comment>
<dbReference type="Gene3D" id="3.90.700.10">
    <property type="entry name" value="Succinate dehydrogenase/fumarate reductase flavoprotein, catalytic domain"/>
    <property type="match status" value="1"/>
</dbReference>
<dbReference type="GO" id="GO:0034628">
    <property type="term" value="P:'de novo' NAD+ biosynthetic process from L-aspartate"/>
    <property type="evidence" value="ECO:0007669"/>
    <property type="project" value="TreeGrafter"/>
</dbReference>
<dbReference type="InterPro" id="IPR003953">
    <property type="entry name" value="FAD-dep_OxRdtase_2_FAD-bd"/>
</dbReference>
<keyword evidence="7 12" id="KW-0274">FAD</keyword>
<proteinExistence type="inferred from homology"/>
<dbReference type="SUPFAM" id="SSF56425">
    <property type="entry name" value="Succinate dehydrogenase/fumarate reductase flavoprotein, catalytic domain"/>
    <property type="match status" value="1"/>
</dbReference>
<keyword evidence="8 12" id="KW-0560">Oxidoreductase</keyword>
<evidence type="ECO:0000256" key="13">
    <source>
        <dbReference type="SAM" id="MobiDB-lite"/>
    </source>
</evidence>
<evidence type="ECO:0000256" key="3">
    <source>
        <dbReference type="ARBA" id="ARBA00008562"/>
    </source>
</evidence>
<dbReference type="KEGG" id="tpla:ElP_16720"/>
<evidence type="ECO:0000259" key="15">
    <source>
        <dbReference type="Pfam" id="PF02910"/>
    </source>
</evidence>
<evidence type="ECO:0000256" key="5">
    <source>
        <dbReference type="ARBA" id="ARBA00022630"/>
    </source>
</evidence>
<reference evidence="16 17" key="1">
    <citation type="submission" date="2019-02" db="EMBL/GenBank/DDBJ databases">
        <title>Deep-cultivation of Planctomycetes and their phenomic and genomic characterization uncovers novel biology.</title>
        <authorList>
            <person name="Wiegand S."/>
            <person name="Jogler M."/>
            <person name="Boedeker C."/>
            <person name="Pinto D."/>
            <person name="Vollmers J."/>
            <person name="Rivas-Marin E."/>
            <person name="Kohn T."/>
            <person name="Peeters S.H."/>
            <person name="Heuer A."/>
            <person name="Rast P."/>
            <person name="Oberbeckmann S."/>
            <person name="Bunk B."/>
            <person name="Jeske O."/>
            <person name="Meyerdierks A."/>
            <person name="Storesund J.E."/>
            <person name="Kallscheuer N."/>
            <person name="Luecker S."/>
            <person name="Lage O.M."/>
            <person name="Pohl T."/>
            <person name="Merkel B.J."/>
            <person name="Hornburger P."/>
            <person name="Mueller R.-W."/>
            <person name="Bruemmer F."/>
            <person name="Labrenz M."/>
            <person name="Spormann A.M."/>
            <person name="Op den Camp H."/>
            <person name="Overmann J."/>
            <person name="Amann R."/>
            <person name="Jetten M.S.M."/>
            <person name="Mascher T."/>
            <person name="Medema M.H."/>
            <person name="Devos D.P."/>
            <person name="Kaster A.-K."/>
            <person name="Ovreas L."/>
            <person name="Rohde M."/>
            <person name="Galperin M.Y."/>
            <person name="Jogler C."/>
        </authorList>
    </citation>
    <scope>NUCLEOTIDE SEQUENCE [LARGE SCALE GENOMIC DNA]</scope>
    <source>
        <strain evidence="16 17">ElP</strain>
    </source>
</reference>
<dbReference type="InterPro" id="IPR005288">
    <property type="entry name" value="NadB"/>
</dbReference>
<dbReference type="SUPFAM" id="SSF46977">
    <property type="entry name" value="Succinate dehydrogenase/fumarate reductase flavoprotein C-terminal domain"/>
    <property type="match status" value="1"/>
</dbReference>
<evidence type="ECO:0000256" key="8">
    <source>
        <dbReference type="ARBA" id="ARBA00023002"/>
    </source>
</evidence>